<feature type="compositionally biased region" description="Low complexity" evidence="3">
    <location>
        <begin position="1"/>
        <end position="10"/>
    </location>
</feature>
<evidence type="ECO:0000256" key="3">
    <source>
        <dbReference type="SAM" id="MobiDB-lite"/>
    </source>
</evidence>
<dbReference type="InterPro" id="IPR010399">
    <property type="entry name" value="Tify_dom"/>
</dbReference>
<accession>A0A834SW13</accession>
<comment type="subcellular location">
    <subcellularLocation>
        <location evidence="2">Nucleus</location>
    </subcellularLocation>
</comment>
<evidence type="ECO:0000256" key="2">
    <source>
        <dbReference type="RuleBase" id="RU369065"/>
    </source>
</evidence>
<comment type="similarity">
    <text evidence="1 2">Belongs to the TIFY/JAZ family.</text>
</comment>
<dbReference type="PANTHER" id="PTHR33077:SF133">
    <property type="entry name" value="PROTEIN TIFY"/>
    <property type="match status" value="1"/>
</dbReference>
<dbReference type="GO" id="GO:0031347">
    <property type="term" value="P:regulation of defense response"/>
    <property type="evidence" value="ECO:0007669"/>
    <property type="project" value="UniProtKB-UniRule"/>
</dbReference>
<keyword evidence="2" id="KW-1184">Jasmonic acid signaling pathway</keyword>
<dbReference type="Proteomes" id="UP000634136">
    <property type="component" value="Unassembled WGS sequence"/>
</dbReference>
<protein>
    <recommendedName>
        <fullName evidence="2">Protein TIFY</fullName>
    </recommendedName>
    <alternativeName>
        <fullName evidence="2">Jasmonate ZIM domain-containing protein</fullName>
    </alternativeName>
</protein>
<evidence type="ECO:0000259" key="4">
    <source>
        <dbReference type="PROSITE" id="PS51320"/>
    </source>
</evidence>
<feature type="region of interest" description="Disordered" evidence="3">
    <location>
        <begin position="1"/>
        <end position="25"/>
    </location>
</feature>
<evidence type="ECO:0000313" key="5">
    <source>
        <dbReference type="EMBL" id="KAF7810046.1"/>
    </source>
</evidence>
<evidence type="ECO:0000256" key="1">
    <source>
        <dbReference type="ARBA" id="ARBA00008614"/>
    </source>
</evidence>
<feature type="domain" description="Tify" evidence="4">
    <location>
        <begin position="88"/>
        <end position="123"/>
    </location>
</feature>
<dbReference type="InterPro" id="IPR018467">
    <property type="entry name" value="CCT_CS"/>
</dbReference>
<name>A0A834SW13_9FABA</name>
<reference evidence="5" key="1">
    <citation type="submission" date="2020-09" db="EMBL/GenBank/DDBJ databases">
        <title>Genome-Enabled Discovery of Anthraquinone Biosynthesis in Senna tora.</title>
        <authorList>
            <person name="Kang S.-H."/>
            <person name="Pandey R.P."/>
            <person name="Lee C.-M."/>
            <person name="Sim J.-S."/>
            <person name="Jeong J.-T."/>
            <person name="Choi B.-S."/>
            <person name="Jung M."/>
            <person name="Ginzburg D."/>
            <person name="Zhao K."/>
            <person name="Won S.Y."/>
            <person name="Oh T.-J."/>
            <person name="Yu Y."/>
            <person name="Kim N.-H."/>
            <person name="Lee O.R."/>
            <person name="Lee T.-H."/>
            <person name="Bashyal P."/>
            <person name="Kim T.-S."/>
            <person name="Lee W.-H."/>
            <person name="Kawkins C."/>
            <person name="Kim C.-K."/>
            <person name="Kim J.S."/>
            <person name="Ahn B.O."/>
            <person name="Rhee S.Y."/>
            <person name="Sohng J.K."/>
        </authorList>
    </citation>
    <scope>NUCLEOTIDE SEQUENCE</scope>
    <source>
        <tissue evidence="5">Leaf</tissue>
    </source>
</reference>
<gene>
    <name evidence="5" type="ORF">G2W53_036789</name>
</gene>
<keyword evidence="6" id="KW-1185">Reference proteome</keyword>
<dbReference type="PROSITE" id="PS51320">
    <property type="entry name" value="TIFY"/>
    <property type="match status" value="1"/>
</dbReference>
<dbReference type="GO" id="GO:2000022">
    <property type="term" value="P:regulation of jasmonic acid mediated signaling pathway"/>
    <property type="evidence" value="ECO:0007669"/>
    <property type="project" value="UniProtKB-UniRule"/>
</dbReference>
<dbReference type="InterPro" id="IPR040390">
    <property type="entry name" value="TIFY/JAZ"/>
</dbReference>
<comment type="function">
    <text evidence="2">Repressor of jasmonate responses.</text>
</comment>
<comment type="caution">
    <text evidence="5">The sequence shown here is derived from an EMBL/GenBank/DDBJ whole genome shotgun (WGS) entry which is preliminary data.</text>
</comment>
<feature type="region of interest" description="Disordered" evidence="3">
    <location>
        <begin position="191"/>
        <end position="221"/>
    </location>
</feature>
<dbReference type="SMART" id="SM00979">
    <property type="entry name" value="TIFY"/>
    <property type="match status" value="1"/>
</dbReference>
<dbReference type="GO" id="GO:0009611">
    <property type="term" value="P:response to wounding"/>
    <property type="evidence" value="ECO:0007669"/>
    <property type="project" value="UniProtKB-UniRule"/>
</dbReference>
<proteinExistence type="inferred from homology"/>
<dbReference type="GO" id="GO:0005634">
    <property type="term" value="C:nucleus"/>
    <property type="evidence" value="ECO:0007669"/>
    <property type="project" value="UniProtKB-SubCell"/>
</dbReference>
<organism evidence="5 6">
    <name type="scientific">Senna tora</name>
    <dbReference type="NCBI Taxonomy" id="362788"/>
    <lineage>
        <taxon>Eukaryota</taxon>
        <taxon>Viridiplantae</taxon>
        <taxon>Streptophyta</taxon>
        <taxon>Embryophyta</taxon>
        <taxon>Tracheophyta</taxon>
        <taxon>Spermatophyta</taxon>
        <taxon>Magnoliopsida</taxon>
        <taxon>eudicotyledons</taxon>
        <taxon>Gunneridae</taxon>
        <taxon>Pentapetalae</taxon>
        <taxon>rosids</taxon>
        <taxon>fabids</taxon>
        <taxon>Fabales</taxon>
        <taxon>Fabaceae</taxon>
        <taxon>Caesalpinioideae</taxon>
        <taxon>Cassia clade</taxon>
        <taxon>Senna</taxon>
    </lineage>
</organism>
<comment type="domain">
    <text evidence="2">The jas domain is required for interaction with COI1.</text>
</comment>
<dbReference type="PANTHER" id="PTHR33077">
    <property type="entry name" value="PROTEIN TIFY 4A-RELATED-RELATED"/>
    <property type="match status" value="1"/>
</dbReference>
<evidence type="ECO:0000313" key="6">
    <source>
        <dbReference type="Proteomes" id="UP000634136"/>
    </source>
</evidence>
<dbReference type="AlphaFoldDB" id="A0A834SW13"/>
<sequence length="221" mass="24064">MSSSSEYSEISEQKPPAKSPEQSAFSQTCSLLSQYLKEKGGFGDLSLGITRNIEGSGSPETSCHSATTINLLPTTTPQMYSATKSVSNEPKASQLTIFYGGQVLVFDDFPAEKAKEIMSFASKEIPQSQNKAAYTYNSCTPVHTNVNITNSVAKNLVQEHPQAPHRPVIADLPIARKASLHRFLEKRKDRIAARSPYQTSNPSKPAEAMPWMGLSPSSPQV</sequence>
<dbReference type="Pfam" id="PF09425">
    <property type="entry name" value="Jas_motif"/>
    <property type="match status" value="1"/>
</dbReference>
<dbReference type="Pfam" id="PF06200">
    <property type="entry name" value="tify"/>
    <property type="match status" value="1"/>
</dbReference>
<dbReference type="EMBL" id="JAAIUW010000011">
    <property type="protein sequence ID" value="KAF7810046.1"/>
    <property type="molecule type" value="Genomic_DNA"/>
</dbReference>
<keyword evidence="2" id="KW-0539">Nucleus</keyword>
<dbReference type="OrthoDB" id="1937734at2759"/>